<protein>
    <submittedName>
        <fullName evidence="1">Unnamed protein product</fullName>
    </submittedName>
</protein>
<proteinExistence type="predicted"/>
<gene>
    <name evidence="1" type="ORF">Plil01_001479400</name>
</gene>
<reference evidence="1" key="1">
    <citation type="submission" date="2023-04" db="EMBL/GenBank/DDBJ databases">
        <title>Phytophthora lilii NBRC 32176.</title>
        <authorList>
            <person name="Ichikawa N."/>
            <person name="Sato H."/>
            <person name="Tonouchi N."/>
        </authorList>
    </citation>
    <scope>NUCLEOTIDE SEQUENCE</scope>
    <source>
        <strain evidence="1">NBRC 32176</strain>
    </source>
</reference>
<comment type="caution">
    <text evidence="1">The sequence shown here is derived from an EMBL/GenBank/DDBJ whole genome shotgun (WGS) entry which is preliminary data.</text>
</comment>
<name>A0A9W6XAN2_9STRA</name>
<dbReference type="AlphaFoldDB" id="A0A9W6XAN2"/>
<dbReference type="EMBL" id="BSXW01001212">
    <property type="protein sequence ID" value="GMF34739.1"/>
    <property type="molecule type" value="Genomic_DNA"/>
</dbReference>
<organism evidence="1 2">
    <name type="scientific">Phytophthora lilii</name>
    <dbReference type="NCBI Taxonomy" id="2077276"/>
    <lineage>
        <taxon>Eukaryota</taxon>
        <taxon>Sar</taxon>
        <taxon>Stramenopiles</taxon>
        <taxon>Oomycota</taxon>
        <taxon>Peronosporomycetes</taxon>
        <taxon>Peronosporales</taxon>
        <taxon>Peronosporaceae</taxon>
        <taxon>Phytophthora</taxon>
    </lineage>
</organism>
<evidence type="ECO:0000313" key="2">
    <source>
        <dbReference type="Proteomes" id="UP001165083"/>
    </source>
</evidence>
<evidence type="ECO:0000313" key="1">
    <source>
        <dbReference type="EMBL" id="GMF34739.1"/>
    </source>
</evidence>
<dbReference type="OrthoDB" id="104238at2759"/>
<sequence>MSEPLETLDKALEAAAGYFWDSTEITKWIYNTECASLEAINRAFRVATRVSVMRMLYESGLIAGDAILAVFKSAVDGEKRNWIWRRIDRVDIVELLYKEKKCIPPEVIRQALAVCAKRKKYRMVECLQKRLDSDEV</sequence>
<accession>A0A9W6XAN2</accession>
<keyword evidence="2" id="KW-1185">Reference proteome</keyword>
<dbReference type="Proteomes" id="UP001165083">
    <property type="component" value="Unassembled WGS sequence"/>
</dbReference>